<organism evidence="1 2">
    <name type="scientific">Dreissena polymorpha</name>
    <name type="common">Zebra mussel</name>
    <name type="synonym">Mytilus polymorpha</name>
    <dbReference type="NCBI Taxonomy" id="45954"/>
    <lineage>
        <taxon>Eukaryota</taxon>
        <taxon>Metazoa</taxon>
        <taxon>Spiralia</taxon>
        <taxon>Lophotrochozoa</taxon>
        <taxon>Mollusca</taxon>
        <taxon>Bivalvia</taxon>
        <taxon>Autobranchia</taxon>
        <taxon>Heteroconchia</taxon>
        <taxon>Euheterodonta</taxon>
        <taxon>Imparidentia</taxon>
        <taxon>Neoheterodontei</taxon>
        <taxon>Myida</taxon>
        <taxon>Dreissenoidea</taxon>
        <taxon>Dreissenidae</taxon>
        <taxon>Dreissena</taxon>
    </lineage>
</organism>
<evidence type="ECO:0000313" key="2">
    <source>
        <dbReference type="Proteomes" id="UP000828390"/>
    </source>
</evidence>
<gene>
    <name evidence="1" type="ORF">DPMN_128208</name>
</gene>
<name>A0A9D4JX67_DREPO</name>
<reference evidence="1" key="2">
    <citation type="submission" date="2020-11" db="EMBL/GenBank/DDBJ databases">
        <authorList>
            <person name="McCartney M.A."/>
            <person name="Auch B."/>
            <person name="Kono T."/>
            <person name="Mallez S."/>
            <person name="Becker A."/>
            <person name="Gohl D.M."/>
            <person name="Silverstein K.A.T."/>
            <person name="Koren S."/>
            <person name="Bechman K.B."/>
            <person name="Herman A."/>
            <person name="Abrahante J.E."/>
            <person name="Garbe J."/>
        </authorList>
    </citation>
    <scope>NUCLEOTIDE SEQUENCE</scope>
    <source>
        <strain evidence="1">Duluth1</strain>
        <tissue evidence="1">Whole animal</tissue>
    </source>
</reference>
<evidence type="ECO:0000313" key="1">
    <source>
        <dbReference type="EMBL" id="KAH3826309.1"/>
    </source>
</evidence>
<keyword evidence="2" id="KW-1185">Reference proteome</keyword>
<reference evidence="1" key="1">
    <citation type="journal article" date="2019" name="bioRxiv">
        <title>The Genome of the Zebra Mussel, Dreissena polymorpha: A Resource for Invasive Species Research.</title>
        <authorList>
            <person name="McCartney M.A."/>
            <person name="Auch B."/>
            <person name="Kono T."/>
            <person name="Mallez S."/>
            <person name="Zhang Y."/>
            <person name="Obille A."/>
            <person name="Becker A."/>
            <person name="Abrahante J.E."/>
            <person name="Garbe J."/>
            <person name="Badalamenti J.P."/>
            <person name="Herman A."/>
            <person name="Mangelson H."/>
            <person name="Liachko I."/>
            <person name="Sullivan S."/>
            <person name="Sone E.D."/>
            <person name="Koren S."/>
            <person name="Silverstein K.A.T."/>
            <person name="Beckman K.B."/>
            <person name="Gohl D.M."/>
        </authorList>
    </citation>
    <scope>NUCLEOTIDE SEQUENCE</scope>
    <source>
        <strain evidence="1">Duluth1</strain>
        <tissue evidence="1">Whole animal</tissue>
    </source>
</reference>
<dbReference type="Proteomes" id="UP000828390">
    <property type="component" value="Unassembled WGS sequence"/>
</dbReference>
<dbReference type="EMBL" id="JAIWYP010000005">
    <property type="protein sequence ID" value="KAH3826309.1"/>
    <property type="molecule type" value="Genomic_DNA"/>
</dbReference>
<protein>
    <submittedName>
        <fullName evidence="1">Uncharacterized protein</fullName>
    </submittedName>
</protein>
<accession>A0A9D4JX67</accession>
<dbReference type="AlphaFoldDB" id="A0A9D4JX67"/>
<proteinExistence type="predicted"/>
<comment type="caution">
    <text evidence="1">The sequence shown here is derived from an EMBL/GenBank/DDBJ whole genome shotgun (WGS) entry which is preliminary data.</text>
</comment>
<sequence>MNVDCTDAVTAVSSTFTQPVLDKPPTFVSGIPGNSPDVSDDNVIATSLGKFTTTDPDTTCSVTLPVTTVYEIRKVASPTDPQKPEFEVWISNAVTQASIDFNDPPVSLTLTIKCTDRNVLNDITGTFNVNIVDSPPVVTALPATGTNIFDGLKHATETLHTFSVTDSDDAVNCSARVPENALFEVIAGVASRFTINVKAGVTVRAANGHYVSNVDCSDGDNDVTATFTQPVIDTPPSFVSGIPGSSPNVSDSTVTQMLLGKFTTTDPDTACSVTSPSTTVYEIRNVTSPVNVSQPEFEVRISSTVTEAAIDFNDQAVPLTLTIRCTDGNPVNVITGTFNVNIVDEVRL</sequence>